<proteinExistence type="predicted"/>
<name>A0ACD5HR96_9PROT</name>
<dbReference type="EMBL" id="CP127527">
    <property type="protein sequence ID" value="XRI77959.1"/>
    <property type="molecule type" value="Genomic_DNA"/>
</dbReference>
<keyword evidence="1" id="KW-0560">Oxidoreductase</keyword>
<keyword evidence="2" id="KW-1185">Reference proteome</keyword>
<sequence length="181" mass="20258">MFLRRSTPLYTELVPTEAANQHIIASNCNNITSLMEFTKKLPPLTSLIVHLEIDSDDIMVLDGLRTDERFQVITHKPQCGITHAMLDTLNKSSMGTVVYFSGDEIFIWSMVKLAKKVGITDGNIILNKCGSKRNVYCAHCSTINIADNSSIIQCNRCGTSLFVRNHFSRRMGAYLGVRVDD</sequence>
<accession>A0ACD5HR96</accession>
<organism evidence="1 2">
    <name type="scientific">Acidithiobacillus sulfuriphilus</name>
    <dbReference type="NCBI Taxonomy" id="1867749"/>
    <lineage>
        <taxon>Bacteria</taxon>
        <taxon>Pseudomonadati</taxon>
        <taxon>Pseudomonadota</taxon>
        <taxon>Acidithiobacillia</taxon>
        <taxon>Acidithiobacillales</taxon>
        <taxon>Acidithiobacillaceae</taxon>
        <taxon>Acidithiobacillus</taxon>
    </lineage>
</organism>
<gene>
    <name evidence="1" type="ORF">EC580_004595</name>
</gene>
<keyword evidence="1" id="KW-0503">Monooxygenase</keyword>
<reference evidence="1 2" key="1">
    <citation type="journal article" date="2019" name="Int. J. Syst. Evol. Microbiol.">
        <title>Acidithiobacillus sulfuriphilus sp. nov.: an extremely acidophilic sulfur-oxidizing chemolithotroph isolated from a neutral pH environment.</title>
        <authorList>
            <person name="Falagan C."/>
            <person name="Moya-Beltran A."/>
            <person name="Castro M."/>
            <person name="Quatrini R."/>
            <person name="Johnson D.B."/>
        </authorList>
    </citation>
    <scope>NUCLEOTIDE SEQUENCE [LARGE SCALE GENOMIC DNA]</scope>
    <source>
        <strain evidence="1 2">CJ-2</strain>
    </source>
</reference>
<protein>
    <submittedName>
        <fullName evidence="1">Dimethylamine monooxygenase subunit DmmA family protein</fullName>
    </submittedName>
</protein>
<dbReference type="Proteomes" id="UP000271650">
    <property type="component" value="Chromosome"/>
</dbReference>
<evidence type="ECO:0000313" key="1">
    <source>
        <dbReference type="EMBL" id="XRI77959.1"/>
    </source>
</evidence>
<evidence type="ECO:0000313" key="2">
    <source>
        <dbReference type="Proteomes" id="UP000271650"/>
    </source>
</evidence>